<evidence type="ECO:0000256" key="1">
    <source>
        <dbReference type="SAM" id="MobiDB-lite"/>
    </source>
</evidence>
<dbReference type="AlphaFoldDB" id="A0A6C0BJG9"/>
<sequence length="219" mass="24071">MDRFNLLKDFFSKENGVYVEIGTWTGEFAEALLSHNATAKLYCIDPYERYEGYNDSMNLTVGDDQYNEAVAKLSKFGDRVTHVKQLSSNAVSSIPDNIDGLYIDANHGYKYVKADLENYYSKVAPGGYVIGHNADDTDESRRNEDGDIVSNFSANGVALYHAIGVLKAFREFEALNSLFVNRIKNQAYFQKPVPVVVPAADPAPGPEAAAEPAPAPASE</sequence>
<dbReference type="Pfam" id="PF13578">
    <property type="entry name" value="Methyltransf_24"/>
    <property type="match status" value="1"/>
</dbReference>
<evidence type="ECO:0000313" key="2">
    <source>
        <dbReference type="EMBL" id="QHS91558.1"/>
    </source>
</evidence>
<organism evidence="2">
    <name type="scientific">viral metagenome</name>
    <dbReference type="NCBI Taxonomy" id="1070528"/>
    <lineage>
        <taxon>unclassified sequences</taxon>
        <taxon>metagenomes</taxon>
        <taxon>organismal metagenomes</taxon>
    </lineage>
</organism>
<dbReference type="InterPro" id="IPR029063">
    <property type="entry name" value="SAM-dependent_MTases_sf"/>
</dbReference>
<dbReference type="SUPFAM" id="SSF53335">
    <property type="entry name" value="S-adenosyl-L-methionine-dependent methyltransferases"/>
    <property type="match status" value="1"/>
</dbReference>
<reference evidence="2" key="1">
    <citation type="journal article" date="2020" name="Nature">
        <title>Giant virus diversity and host interactions through global metagenomics.</title>
        <authorList>
            <person name="Schulz F."/>
            <person name="Roux S."/>
            <person name="Paez-Espino D."/>
            <person name="Jungbluth S."/>
            <person name="Walsh D.A."/>
            <person name="Denef V.J."/>
            <person name="McMahon K.D."/>
            <person name="Konstantinidis K.T."/>
            <person name="Eloe-Fadrosh E.A."/>
            <person name="Kyrpides N.C."/>
            <person name="Woyke T."/>
        </authorList>
    </citation>
    <scope>NUCLEOTIDE SEQUENCE</scope>
    <source>
        <strain evidence="2">GVMAG-M-3300013006-15</strain>
    </source>
</reference>
<dbReference type="EMBL" id="MN739162">
    <property type="protein sequence ID" value="QHS91558.1"/>
    <property type="molecule type" value="Genomic_DNA"/>
</dbReference>
<evidence type="ECO:0008006" key="3">
    <source>
        <dbReference type="Google" id="ProtNLM"/>
    </source>
</evidence>
<proteinExistence type="predicted"/>
<dbReference type="Gene3D" id="3.40.50.150">
    <property type="entry name" value="Vaccinia Virus protein VP39"/>
    <property type="match status" value="1"/>
</dbReference>
<protein>
    <recommendedName>
        <fullName evidence="3">Methyltransferase</fullName>
    </recommendedName>
</protein>
<feature type="region of interest" description="Disordered" evidence="1">
    <location>
        <begin position="200"/>
        <end position="219"/>
    </location>
</feature>
<name>A0A6C0BJG9_9ZZZZ</name>
<accession>A0A6C0BJG9</accession>